<protein>
    <recommendedName>
        <fullName evidence="1">Peptidase C45 hydrolase domain-containing protein</fullName>
    </recommendedName>
</protein>
<dbReference type="Pfam" id="PF03417">
    <property type="entry name" value="AAT"/>
    <property type="match status" value="1"/>
</dbReference>
<dbReference type="Proteomes" id="UP000253153">
    <property type="component" value="Unassembled WGS sequence"/>
</dbReference>
<dbReference type="EMBL" id="QKXC01000053">
    <property type="protein sequence ID" value="RBR24646.1"/>
    <property type="molecule type" value="Genomic_DNA"/>
</dbReference>
<dbReference type="Gene3D" id="3.60.60.10">
    <property type="entry name" value="Penicillin V Acylase, Chain A"/>
    <property type="match status" value="1"/>
</dbReference>
<dbReference type="PANTHER" id="PTHR34180:SF1">
    <property type="entry name" value="BETA-ALANYL-DOPAMINE_CARCININE HYDROLASE"/>
    <property type="match status" value="1"/>
</dbReference>
<comment type="caution">
    <text evidence="2">The sequence shown here is derived from an EMBL/GenBank/DDBJ whole genome shotgun (WGS) entry which is preliminary data.</text>
</comment>
<dbReference type="PANTHER" id="PTHR34180">
    <property type="entry name" value="PEPTIDASE C45"/>
    <property type="match status" value="1"/>
</dbReference>
<keyword evidence="3" id="KW-1185">Reference proteome</keyword>
<proteinExistence type="predicted"/>
<evidence type="ECO:0000259" key="1">
    <source>
        <dbReference type="Pfam" id="PF03417"/>
    </source>
</evidence>
<dbReference type="InterPro" id="IPR047794">
    <property type="entry name" value="C45_proenzyme-like"/>
</dbReference>
<feature type="domain" description="Peptidase C45 hydrolase" evidence="1">
    <location>
        <begin position="116"/>
        <end position="346"/>
    </location>
</feature>
<organism evidence="2 3">
    <name type="scientific">Fusarium coffeatum</name>
    <dbReference type="NCBI Taxonomy" id="231269"/>
    <lineage>
        <taxon>Eukaryota</taxon>
        <taxon>Fungi</taxon>
        <taxon>Dikarya</taxon>
        <taxon>Ascomycota</taxon>
        <taxon>Pezizomycotina</taxon>
        <taxon>Sordariomycetes</taxon>
        <taxon>Hypocreomycetidae</taxon>
        <taxon>Hypocreales</taxon>
        <taxon>Nectriaceae</taxon>
        <taxon>Fusarium</taxon>
        <taxon>Fusarium incarnatum-equiseti species complex</taxon>
    </lineage>
</organism>
<dbReference type="NCBIfam" id="NF040521">
    <property type="entry name" value="C45_proenzyme"/>
    <property type="match status" value="1"/>
</dbReference>
<gene>
    <name evidence="2" type="ORF">FIESC28_02579</name>
</gene>
<evidence type="ECO:0000313" key="3">
    <source>
        <dbReference type="Proteomes" id="UP000253153"/>
    </source>
</evidence>
<dbReference type="InterPro" id="IPR005079">
    <property type="entry name" value="Peptidase_C45_hydrolase"/>
</dbReference>
<reference evidence="2 3" key="1">
    <citation type="submission" date="2018-06" db="EMBL/GenBank/DDBJ databases">
        <title>Fusarium incarnatum-equiseti species complex species 28.</title>
        <authorList>
            <person name="Gardiner D.M."/>
        </authorList>
    </citation>
    <scope>NUCLEOTIDE SEQUENCE [LARGE SCALE GENOMIC DNA]</scope>
    <source>
        <strain evidence="2 3">FIESC_28</strain>
    </source>
</reference>
<dbReference type="RefSeq" id="XP_031019237.1">
    <property type="nucleotide sequence ID" value="XM_031156728.1"/>
</dbReference>
<evidence type="ECO:0000313" key="2">
    <source>
        <dbReference type="EMBL" id="RBR24646.1"/>
    </source>
</evidence>
<dbReference type="GeneID" id="41992024"/>
<dbReference type="InterPro" id="IPR047801">
    <property type="entry name" value="Peptidase_C45"/>
</dbReference>
<sequence>MLEVHCSGTPYEIGHQHGDTAKDKVLGSLSFYKDLFQETCSMDWEAVRQEAKKYIEPLQNLSPSHVEEMKGIAEGAGVDLVDIIALNVRTEITFSLFTSVPALPIQTDGCTSAAYRQPNGDVLLAQNWDWQPRQAPNLFICHISQTGTDIPDISMVTEAGVIGKIGINSAGVGTLLNAIRARGVDETRLPIHIALRTALESKSAREAADKLYRTGTAGSGHILVSDPHEAIGLECTSIGIKEINFDTNETLVHTNHLLLDHPGVDEPGWLPDSKGRLARISELLREKIASTGVDHKSFFELFKDEQGYPASINRDMTTHGDGTTTLFNINMDLAKRRAIVHLGRPTDWTERIELSP</sequence>
<accession>A0A366S7I5</accession>
<dbReference type="Gene3D" id="1.10.10.2120">
    <property type="match status" value="1"/>
</dbReference>
<dbReference type="AlphaFoldDB" id="A0A366S7I5"/>
<dbReference type="OrthoDB" id="189997at2759"/>
<name>A0A366S7I5_9HYPO</name>